<protein>
    <recommendedName>
        <fullName evidence="8">Cytochrome b561 domain-containing protein</fullName>
    </recommendedName>
</protein>
<feature type="transmembrane region" description="Helical" evidence="7">
    <location>
        <begin position="42"/>
        <end position="61"/>
    </location>
</feature>
<feature type="domain" description="Cytochrome b561" evidence="8">
    <location>
        <begin position="43"/>
        <end position="161"/>
    </location>
</feature>
<keyword evidence="6 7" id="KW-0472">Membrane</keyword>
<comment type="caution">
    <text evidence="9">The sequence shown here is derived from an EMBL/GenBank/DDBJ whole genome shotgun (WGS) entry which is preliminary data.</text>
</comment>
<keyword evidence="10" id="KW-1185">Reference proteome</keyword>
<feature type="transmembrane region" description="Helical" evidence="7">
    <location>
        <begin position="171"/>
        <end position="188"/>
    </location>
</feature>
<evidence type="ECO:0000256" key="4">
    <source>
        <dbReference type="ARBA" id="ARBA00022982"/>
    </source>
</evidence>
<reference evidence="9" key="1">
    <citation type="journal article" date="2021" name="IMA Fungus">
        <title>Genomic characterization of three marine fungi, including Emericellopsis atlantica sp. nov. with signatures of a generalist lifestyle and marine biomass degradation.</title>
        <authorList>
            <person name="Hagestad O.C."/>
            <person name="Hou L."/>
            <person name="Andersen J.H."/>
            <person name="Hansen E.H."/>
            <person name="Altermark B."/>
            <person name="Li C."/>
            <person name="Kuhnert E."/>
            <person name="Cox R.J."/>
            <person name="Crous P.W."/>
            <person name="Spatafora J.W."/>
            <person name="Lail K."/>
            <person name="Amirebrahimi M."/>
            <person name="Lipzen A."/>
            <person name="Pangilinan J."/>
            <person name="Andreopoulos W."/>
            <person name="Hayes R.D."/>
            <person name="Ng V."/>
            <person name="Grigoriev I.V."/>
            <person name="Jackson S.A."/>
            <person name="Sutton T.D.S."/>
            <person name="Dobson A.D.W."/>
            <person name="Rama T."/>
        </authorList>
    </citation>
    <scope>NUCLEOTIDE SEQUENCE</scope>
    <source>
        <strain evidence="9">TRa3180A</strain>
    </source>
</reference>
<keyword evidence="4" id="KW-0249">Electron transport</keyword>
<keyword evidence="2" id="KW-0813">Transport</keyword>
<organism evidence="9 10">
    <name type="scientific">Calycina marina</name>
    <dbReference type="NCBI Taxonomy" id="1763456"/>
    <lineage>
        <taxon>Eukaryota</taxon>
        <taxon>Fungi</taxon>
        <taxon>Dikarya</taxon>
        <taxon>Ascomycota</taxon>
        <taxon>Pezizomycotina</taxon>
        <taxon>Leotiomycetes</taxon>
        <taxon>Helotiales</taxon>
        <taxon>Pezizellaceae</taxon>
        <taxon>Calycina</taxon>
    </lineage>
</organism>
<dbReference type="OrthoDB" id="19261at2759"/>
<dbReference type="SMART" id="SM00665">
    <property type="entry name" value="B561"/>
    <property type="match status" value="1"/>
</dbReference>
<keyword evidence="5 7" id="KW-1133">Transmembrane helix</keyword>
<dbReference type="GO" id="GO:0016020">
    <property type="term" value="C:membrane"/>
    <property type="evidence" value="ECO:0007669"/>
    <property type="project" value="UniProtKB-SubCell"/>
</dbReference>
<evidence type="ECO:0000256" key="3">
    <source>
        <dbReference type="ARBA" id="ARBA00022692"/>
    </source>
</evidence>
<dbReference type="Proteomes" id="UP000887226">
    <property type="component" value="Unassembled WGS sequence"/>
</dbReference>
<dbReference type="AlphaFoldDB" id="A0A9P7Z8W8"/>
<dbReference type="PANTHER" id="PTHR47797">
    <property type="entry name" value="DEHYDROGENASE, PUTATIVE (AFU_ORTHOLOGUE AFUA_8G05805)-RELATED"/>
    <property type="match status" value="1"/>
</dbReference>
<evidence type="ECO:0000256" key="1">
    <source>
        <dbReference type="ARBA" id="ARBA00004370"/>
    </source>
</evidence>
<evidence type="ECO:0000313" key="9">
    <source>
        <dbReference type="EMBL" id="KAG9247748.1"/>
    </source>
</evidence>
<accession>A0A9P7Z8W8</accession>
<evidence type="ECO:0000256" key="7">
    <source>
        <dbReference type="SAM" id="Phobius"/>
    </source>
</evidence>
<evidence type="ECO:0000256" key="6">
    <source>
        <dbReference type="ARBA" id="ARBA00023136"/>
    </source>
</evidence>
<dbReference type="EMBL" id="MU253764">
    <property type="protein sequence ID" value="KAG9247748.1"/>
    <property type="molecule type" value="Genomic_DNA"/>
</dbReference>
<comment type="subcellular location">
    <subcellularLocation>
        <location evidence="1">Membrane</location>
    </subcellularLocation>
</comment>
<dbReference type="Pfam" id="PF03188">
    <property type="entry name" value="Cytochrom_B561"/>
    <property type="match status" value="1"/>
</dbReference>
<evidence type="ECO:0000256" key="5">
    <source>
        <dbReference type="ARBA" id="ARBA00022989"/>
    </source>
</evidence>
<gene>
    <name evidence="9" type="ORF">BJ878DRAFT_141210</name>
</gene>
<dbReference type="CDD" id="cd08760">
    <property type="entry name" value="Cyt_b561_FRRS1_like"/>
    <property type="match status" value="1"/>
</dbReference>
<feature type="transmembrane region" description="Helical" evidence="7">
    <location>
        <begin position="144"/>
        <end position="165"/>
    </location>
</feature>
<evidence type="ECO:0000256" key="2">
    <source>
        <dbReference type="ARBA" id="ARBA00022448"/>
    </source>
</evidence>
<keyword evidence="3 7" id="KW-0812">Transmembrane</keyword>
<sequence>MAAVPSGSNNAPAWAKIEGSTNSGTWDVPLSALKSIKLAARFWHGAAMIVAFMGLMLPSAIYKRWKSNTVIHLLSHFIGLLVLAFGMVYGLPAFKSSGSSTGPHQVIGLVIICLIMLQFYLGVHIFSGNRISENASSFGPLHKWLGRLILALGISQIGFGLFITGVTSTGLLIWLLCALIESFVYWYSGPDIEPDIEMSRAKGQKGIDGSGLLE</sequence>
<proteinExistence type="predicted"/>
<evidence type="ECO:0000313" key="10">
    <source>
        <dbReference type="Proteomes" id="UP000887226"/>
    </source>
</evidence>
<name>A0A9P7Z8W8_9HELO</name>
<dbReference type="PANTHER" id="PTHR47797:SF5">
    <property type="entry name" value="CELLOBIOSE DEHYDROGENASE CYTOCHROME DOMAIN-CONTAINING PROTEIN"/>
    <property type="match status" value="1"/>
</dbReference>
<evidence type="ECO:0000259" key="8">
    <source>
        <dbReference type="SMART" id="SM00665"/>
    </source>
</evidence>
<dbReference type="Gene3D" id="1.20.120.1770">
    <property type="match status" value="1"/>
</dbReference>
<feature type="transmembrane region" description="Helical" evidence="7">
    <location>
        <begin position="73"/>
        <end position="94"/>
    </location>
</feature>
<feature type="transmembrane region" description="Helical" evidence="7">
    <location>
        <begin position="106"/>
        <end position="123"/>
    </location>
</feature>
<dbReference type="InterPro" id="IPR006593">
    <property type="entry name" value="Cyt_b561/ferric_Rdtase_TM"/>
</dbReference>